<comment type="caution">
    <text evidence="2">The sequence shown here is derived from an EMBL/GenBank/DDBJ whole genome shotgun (WGS) entry which is preliminary data.</text>
</comment>
<dbReference type="SUPFAM" id="SSF52833">
    <property type="entry name" value="Thioredoxin-like"/>
    <property type="match status" value="1"/>
</dbReference>
<sequence>MIMQHVEGQDKGKLVLFALSTCGWCKKTRALIEDFNADYEFVYVDLLTGKEREEVVEMVKKWNPQVSFPTLVINDSKTIIGFKEDEIKEAIE</sequence>
<dbReference type="Gene3D" id="3.40.30.10">
    <property type="entry name" value="Glutaredoxin"/>
    <property type="match status" value="1"/>
</dbReference>
<dbReference type="InterPro" id="IPR002109">
    <property type="entry name" value="Glutaredoxin"/>
</dbReference>
<dbReference type="AlphaFoldDB" id="A0A8T5UNH5"/>
<name>A0A8T5UNH5_9EURY</name>
<dbReference type="CDD" id="cd02976">
    <property type="entry name" value="NrdH"/>
    <property type="match status" value="1"/>
</dbReference>
<dbReference type="Pfam" id="PF00462">
    <property type="entry name" value="Glutaredoxin"/>
    <property type="match status" value="1"/>
</dbReference>
<gene>
    <name evidence="2" type="ORF">K8N75_03990</name>
</gene>
<dbReference type="EMBL" id="JAIOUQ010000003">
    <property type="protein sequence ID" value="MBZ2165204.1"/>
    <property type="molecule type" value="Genomic_DNA"/>
</dbReference>
<dbReference type="InterPro" id="IPR036249">
    <property type="entry name" value="Thioredoxin-like_sf"/>
</dbReference>
<evidence type="ECO:0000259" key="1">
    <source>
        <dbReference type="PROSITE" id="PS50404"/>
    </source>
</evidence>
<dbReference type="PROSITE" id="PS51354">
    <property type="entry name" value="GLUTAREDOXIN_2"/>
    <property type="match status" value="1"/>
</dbReference>
<evidence type="ECO:0000313" key="3">
    <source>
        <dbReference type="Proteomes" id="UP000825933"/>
    </source>
</evidence>
<protein>
    <submittedName>
        <fullName evidence="2">Glutaredoxin family protein</fullName>
    </submittedName>
</protein>
<proteinExistence type="predicted"/>
<reference evidence="3" key="1">
    <citation type="journal article" date="2022" name="Microbiol. Resour. Announc.">
        <title>Draft Genome Sequence of a Methanogenic Archaeon from West Spitsbergen Permafrost.</title>
        <authorList>
            <person name="Trubitsyn V."/>
            <person name="Rivkina E."/>
            <person name="Shcherbakova V."/>
        </authorList>
    </citation>
    <scope>NUCLEOTIDE SEQUENCE [LARGE SCALE GENOMIC DNA]</scope>
    <source>
        <strain evidence="3">VT</strain>
    </source>
</reference>
<dbReference type="PROSITE" id="PS50404">
    <property type="entry name" value="GST_NTER"/>
    <property type="match status" value="1"/>
</dbReference>
<accession>A0A8T5UNH5</accession>
<organism evidence="2 3">
    <name type="scientific">Methanobacterium spitsbergense</name>
    <dbReference type="NCBI Taxonomy" id="2874285"/>
    <lineage>
        <taxon>Archaea</taxon>
        <taxon>Methanobacteriati</taxon>
        <taxon>Methanobacteriota</taxon>
        <taxon>Methanomada group</taxon>
        <taxon>Methanobacteria</taxon>
        <taxon>Methanobacteriales</taxon>
        <taxon>Methanobacteriaceae</taxon>
        <taxon>Methanobacterium</taxon>
    </lineage>
</organism>
<dbReference type="Proteomes" id="UP000825933">
    <property type="component" value="Unassembled WGS sequence"/>
</dbReference>
<dbReference type="RefSeq" id="WP_223790825.1">
    <property type="nucleotide sequence ID" value="NZ_JAIOUQ010000003.1"/>
</dbReference>
<dbReference type="InterPro" id="IPR004045">
    <property type="entry name" value="Glutathione_S-Trfase_N"/>
</dbReference>
<feature type="domain" description="GST N-terminal" evidence="1">
    <location>
        <begin position="12"/>
        <end position="92"/>
    </location>
</feature>
<evidence type="ECO:0000313" key="2">
    <source>
        <dbReference type="EMBL" id="MBZ2165204.1"/>
    </source>
</evidence>
<keyword evidence="3" id="KW-1185">Reference proteome</keyword>